<dbReference type="EMBL" id="CVQI01033333">
    <property type="protein sequence ID" value="CRK43473.1"/>
    <property type="molecule type" value="Genomic_DNA"/>
</dbReference>
<gene>
    <name evidence="2" type="ORF">BN1723_019203</name>
</gene>
<organism evidence="2 3">
    <name type="scientific">Verticillium longisporum</name>
    <name type="common">Verticillium dahliae var. longisporum</name>
    <dbReference type="NCBI Taxonomy" id="100787"/>
    <lineage>
        <taxon>Eukaryota</taxon>
        <taxon>Fungi</taxon>
        <taxon>Dikarya</taxon>
        <taxon>Ascomycota</taxon>
        <taxon>Pezizomycotina</taxon>
        <taxon>Sordariomycetes</taxon>
        <taxon>Hypocreomycetidae</taxon>
        <taxon>Glomerellales</taxon>
        <taxon>Plectosphaerellaceae</taxon>
        <taxon>Verticillium</taxon>
    </lineage>
</organism>
<accession>A0A0G4NAJ0</accession>
<feature type="transmembrane region" description="Helical" evidence="1">
    <location>
        <begin position="32"/>
        <end position="53"/>
    </location>
</feature>
<evidence type="ECO:0000256" key="1">
    <source>
        <dbReference type="SAM" id="Phobius"/>
    </source>
</evidence>
<proteinExistence type="predicted"/>
<evidence type="ECO:0000313" key="3">
    <source>
        <dbReference type="Proteomes" id="UP000045706"/>
    </source>
</evidence>
<dbReference type="AlphaFoldDB" id="A0A0G4NAJ0"/>
<feature type="non-terminal residue" evidence="2">
    <location>
        <position position="119"/>
    </location>
</feature>
<keyword evidence="1" id="KW-0812">Transmembrane</keyword>
<keyword evidence="1" id="KW-0472">Membrane</keyword>
<feature type="transmembrane region" description="Helical" evidence="1">
    <location>
        <begin position="65"/>
        <end position="86"/>
    </location>
</feature>
<reference evidence="3" key="1">
    <citation type="submission" date="2015-05" db="EMBL/GenBank/DDBJ databases">
        <authorList>
            <person name="Fogelqvist Johan"/>
        </authorList>
    </citation>
    <scope>NUCLEOTIDE SEQUENCE [LARGE SCALE GENOMIC DNA]</scope>
</reference>
<evidence type="ECO:0000313" key="2">
    <source>
        <dbReference type="EMBL" id="CRK43473.1"/>
    </source>
</evidence>
<dbReference type="Proteomes" id="UP000045706">
    <property type="component" value="Unassembled WGS sequence"/>
</dbReference>
<name>A0A0G4NAJ0_VERLO</name>
<protein>
    <submittedName>
        <fullName evidence="2">Uncharacterized protein</fullName>
    </submittedName>
</protein>
<sequence length="119" mass="13052">MGDPLVDQAFRDGRVPEGITKDFLNESRDGSAIAAIAFIFAASSIIVIIRLLSRGFMVKLLGFDDALAALSLLLYAPFVGLCIKLIQIGSGRHYEYIQHVMTMPVVEQSEVLDFVAHLI</sequence>
<keyword evidence="1" id="KW-1133">Transmembrane helix</keyword>